<evidence type="ECO:0000256" key="1">
    <source>
        <dbReference type="SAM" id="MobiDB-lite"/>
    </source>
</evidence>
<gene>
    <name evidence="2" type="ORF">CEXT_404371</name>
</gene>
<feature type="region of interest" description="Disordered" evidence="1">
    <location>
        <begin position="1"/>
        <end position="22"/>
    </location>
</feature>
<dbReference type="EMBL" id="BPLR01000607">
    <property type="protein sequence ID" value="GIY95984.1"/>
    <property type="molecule type" value="Genomic_DNA"/>
</dbReference>
<accession>A0AAV4XPI1</accession>
<reference evidence="2 3" key="1">
    <citation type="submission" date="2021-06" db="EMBL/GenBank/DDBJ databases">
        <title>Caerostris extrusa draft genome.</title>
        <authorList>
            <person name="Kono N."/>
            <person name="Arakawa K."/>
        </authorList>
    </citation>
    <scope>NUCLEOTIDE SEQUENCE [LARGE SCALE GENOMIC DNA]</scope>
</reference>
<feature type="compositionally biased region" description="Basic and acidic residues" evidence="1">
    <location>
        <begin position="48"/>
        <end position="60"/>
    </location>
</feature>
<name>A0AAV4XPI1_CAEEX</name>
<proteinExistence type="predicted"/>
<keyword evidence="3" id="KW-1185">Reference proteome</keyword>
<feature type="compositionally biased region" description="Acidic residues" evidence="1">
    <location>
        <begin position="95"/>
        <end position="105"/>
    </location>
</feature>
<protein>
    <submittedName>
        <fullName evidence="2">Uncharacterized protein</fullName>
    </submittedName>
</protein>
<sequence length="193" mass="22198">MSTEVQEVNEPENIVSSNYEDTDTRFATANTEELMVIDYEEITTNAHMHSEKERIKHVTEESIQESQDINRDNIPHDKKSNRSSSQHEESAMETTENELYESNDEADNQMEETVANIVESNPTQSELKQNHHNLNNDQSRVGVSQIPADNVQTNLTAKHIEKECEDEIKIQTKAEILCYENKSKSEIMDQKIT</sequence>
<dbReference type="Proteomes" id="UP001054945">
    <property type="component" value="Unassembled WGS sequence"/>
</dbReference>
<dbReference type="AlphaFoldDB" id="A0AAV4XPI1"/>
<organism evidence="2 3">
    <name type="scientific">Caerostris extrusa</name>
    <name type="common">Bark spider</name>
    <name type="synonym">Caerostris bankana</name>
    <dbReference type="NCBI Taxonomy" id="172846"/>
    <lineage>
        <taxon>Eukaryota</taxon>
        <taxon>Metazoa</taxon>
        <taxon>Ecdysozoa</taxon>
        <taxon>Arthropoda</taxon>
        <taxon>Chelicerata</taxon>
        <taxon>Arachnida</taxon>
        <taxon>Araneae</taxon>
        <taxon>Araneomorphae</taxon>
        <taxon>Entelegynae</taxon>
        <taxon>Araneoidea</taxon>
        <taxon>Araneidae</taxon>
        <taxon>Caerostris</taxon>
    </lineage>
</organism>
<feature type="region of interest" description="Disordered" evidence="1">
    <location>
        <begin position="44"/>
        <end position="105"/>
    </location>
</feature>
<feature type="compositionally biased region" description="Basic and acidic residues" evidence="1">
    <location>
        <begin position="68"/>
        <end position="90"/>
    </location>
</feature>
<evidence type="ECO:0000313" key="3">
    <source>
        <dbReference type="Proteomes" id="UP001054945"/>
    </source>
</evidence>
<comment type="caution">
    <text evidence="2">The sequence shown here is derived from an EMBL/GenBank/DDBJ whole genome shotgun (WGS) entry which is preliminary data.</text>
</comment>
<evidence type="ECO:0000313" key="2">
    <source>
        <dbReference type="EMBL" id="GIY95984.1"/>
    </source>
</evidence>